<evidence type="ECO:0000313" key="8">
    <source>
        <dbReference type="Proteomes" id="UP001597314"/>
    </source>
</evidence>
<feature type="transmembrane region" description="Helical" evidence="5">
    <location>
        <begin position="96"/>
        <end position="116"/>
    </location>
</feature>
<protein>
    <submittedName>
        <fullName evidence="7">O-antigen ligase family protein</fullName>
    </submittedName>
</protein>
<keyword evidence="4 5" id="KW-0472">Membrane</keyword>
<feature type="transmembrane region" description="Helical" evidence="5">
    <location>
        <begin position="317"/>
        <end position="343"/>
    </location>
</feature>
<proteinExistence type="predicted"/>
<feature type="transmembrane region" description="Helical" evidence="5">
    <location>
        <begin position="247"/>
        <end position="265"/>
    </location>
</feature>
<comment type="subcellular location">
    <subcellularLocation>
        <location evidence="1">Membrane</location>
        <topology evidence="1">Multi-pass membrane protein</topology>
    </subcellularLocation>
</comment>
<feature type="domain" description="O-antigen ligase-related" evidence="6">
    <location>
        <begin position="205"/>
        <end position="333"/>
    </location>
</feature>
<evidence type="ECO:0000259" key="6">
    <source>
        <dbReference type="Pfam" id="PF04932"/>
    </source>
</evidence>
<evidence type="ECO:0000256" key="3">
    <source>
        <dbReference type="ARBA" id="ARBA00022989"/>
    </source>
</evidence>
<feature type="transmembrane region" description="Helical" evidence="5">
    <location>
        <begin position="71"/>
        <end position="90"/>
    </location>
</feature>
<dbReference type="InterPro" id="IPR007016">
    <property type="entry name" value="O-antigen_ligase-rel_domated"/>
</dbReference>
<keyword evidence="7" id="KW-0436">Ligase</keyword>
<keyword evidence="2 5" id="KW-0812">Transmembrane</keyword>
<gene>
    <name evidence="7" type="ORF">ACFSOX_02930</name>
</gene>
<feature type="transmembrane region" description="Helical" evidence="5">
    <location>
        <begin position="277"/>
        <end position="297"/>
    </location>
</feature>
<feature type="transmembrane region" description="Helical" evidence="5">
    <location>
        <begin position="199"/>
        <end position="216"/>
    </location>
</feature>
<feature type="transmembrane region" description="Helical" evidence="5">
    <location>
        <begin position="223"/>
        <end position="241"/>
    </location>
</feature>
<dbReference type="RefSeq" id="WP_378476289.1">
    <property type="nucleotide sequence ID" value="NZ_JBHUIW010000002.1"/>
</dbReference>
<dbReference type="Pfam" id="PF04932">
    <property type="entry name" value="Wzy_C"/>
    <property type="match status" value="1"/>
</dbReference>
<evidence type="ECO:0000256" key="5">
    <source>
        <dbReference type="SAM" id="Phobius"/>
    </source>
</evidence>
<evidence type="ECO:0000256" key="1">
    <source>
        <dbReference type="ARBA" id="ARBA00004141"/>
    </source>
</evidence>
<reference evidence="8" key="1">
    <citation type="journal article" date="2019" name="Int. J. Syst. Evol. Microbiol.">
        <title>The Global Catalogue of Microorganisms (GCM) 10K type strain sequencing project: providing services to taxonomists for standard genome sequencing and annotation.</title>
        <authorList>
            <consortium name="The Broad Institute Genomics Platform"/>
            <consortium name="The Broad Institute Genome Sequencing Center for Infectious Disease"/>
            <person name="Wu L."/>
            <person name="Ma J."/>
        </authorList>
    </citation>
    <scope>NUCLEOTIDE SEQUENCE [LARGE SCALE GENOMIC DNA]</scope>
    <source>
        <strain evidence="8">CGMCC 1.6774</strain>
    </source>
</reference>
<accession>A0ABW5AG80</accession>
<evidence type="ECO:0000256" key="2">
    <source>
        <dbReference type="ARBA" id="ARBA00022692"/>
    </source>
</evidence>
<dbReference type="PANTHER" id="PTHR37422">
    <property type="entry name" value="TEICHURONIC ACID BIOSYNTHESIS PROTEIN TUAE"/>
    <property type="match status" value="1"/>
</dbReference>
<dbReference type="PANTHER" id="PTHR37422:SF13">
    <property type="entry name" value="LIPOPOLYSACCHARIDE BIOSYNTHESIS PROTEIN PA4999-RELATED"/>
    <property type="match status" value="1"/>
</dbReference>
<name>A0ABW5AG80_9BRAD</name>
<evidence type="ECO:0000313" key="7">
    <source>
        <dbReference type="EMBL" id="MFD2181095.1"/>
    </source>
</evidence>
<evidence type="ECO:0000256" key="4">
    <source>
        <dbReference type="ARBA" id="ARBA00023136"/>
    </source>
</evidence>
<feature type="transmembrane region" description="Helical" evidence="5">
    <location>
        <begin position="21"/>
        <end position="40"/>
    </location>
</feature>
<keyword evidence="3 5" id="KW-1133">Transmembrane helix</keyword>
<sequence length="417" mass="44244">MKTKAASLHRTAAQWIEAHQLLQNCCILLVCLVYILPNVWAIRTMYYVIVLPLLLLTITPPEIARIGRSPIFLSAAIYFLVFVIASPFTMEVDNGAVVGHIRNAVLVLSYIAMLAILASRDPAFAVRLFTYVGVTAAIAAAANIWVFYGGLPPLDRLPPRLEGIPGQTMYYNSNYVALGYAIPCVGAVAAITAGTRRPIAVLLGAAALVLLAAVVLTQTRNTLIGLATGMAVLIVLLPHRFGLATKLSIWTLAISAAALVLLLLGNSFLSRGDSYRLFLWDAYLGYLAAHPWAGSGLTTPLPVILPDGTEILQPHNMIYHAALRGGVFAGLALATLFGAVLVAGTRQSWRTGSPVLLALAVASIVPLQMDFPFLAGSFGLDWVTLWLPIGLVLGASLPNVPKVSDSVPGAVTTGAGF</sequence>
<keyword evidence="8" id="KW-1185">Reference proteome</keyword>
<organism evidence="7 8">
    <name type="scientific">Rhodoplanes azumiensis</name>
    <dbReference type="NCBI Taxonomy" id="1897628"/>
    <lineage>
        <taxon>Bacteria</taxon>
        <taxon>Pseudomonadati</taxon>
        <taxon>Pseudomonadota</taxon>
        <taxon>Alphaproteobacteria</taxon>
        <taxon>Hyphomicrobiales</taxon>
        <taxon>Nitrobacteraceae</taxon>
        <taxon>Rhodoplanes</taxon>
    </lineage>
</organism>
<dbReference type="Proteomes" id="UP001597314">
    <property type="component" value="Unassembled WGS sequence"/>
</dbReference>
<feature type="transmembrane region" description="Helical" evidence="5">
    <location>
        <begin position="355"/>
        <end position="376"/>
    </location>
</feature>
<dbReference type="InterPro" id="IPR051533">
    <property type="entry name" value="WaaL-like"/>
</dbReference>
<feature type="transmembrane region" description="Helical" evidence="5">
    <location>
        <begin position="128"/>
        <end position="148"/>
    </location>
</feature>
<dbReference type="EMBL" id="JBHUIW010000002">
    <property type="protein sequence ID" value="MFD2181095.1"/>
    <property type="molecule type" value="Genomic_DNA"/>
</dbReference>
<dbReference type="GO" id="GO:0016874">
    <property type="term" value="F:ligase activity"/>
    <property type="evidence" value="ECO:0007669"/>
    <property type="project" value="UniProtKB-KW"/>
</dbReference>
<comment type="caution">
    <text evidence="7">The sequence shown here is derived from an EMBL/GenBank/DDBJ whole genome shotgun (WGS) entry which is preliminary data.</text>
</comment>